<proteinExistence type="predicted"/>
<gene>
    <name evidence="1" type="ORF">ILEXP_LOCUS1334</name>
    <name evidence="2" type="ORF">ILEXP_LOCUS46260</name>
</gene>
<dbReference type="AlphaFoldDB" id="A0ABC8QNX5"/>
<dbReference type="EMBL" id="CAUOFW020000447">
    <property type="protein sequence ID" value="CAK9134403.1"/>
    <property type="molecule type" value="Genomic_DNA"/>
</dbReference>
<dbReference type="Proteomes" id="UP001642360">
    <property type="component" value="Unassembled WGS sequence"/>
</dbReference>
<evidence type="ECO:0000313" key="3">
    <source>
        <dbReference type="Proteomes" id="UP001642360"/>
    </source>
</evidence>
<name>A0ABC8QNX5_9AQUA</name>
<dbReference type="EMBL" id="CAUOFW020006828">
    <property type="protein sequence ID" value="CAK9176403.1"/>
    <property type="molecule type" value="Genomic_DNA"/>
</dbReference>
<protein>
    <submittedName>
        <fullName evidence="1">Uncharacterized protein</fullName>
    </submittedName>
</protein>
<accession>A0ABC8QNX5</accession>
<reference evidence="1 3" key="1">
    <citation type="submission" date="2024-02" db="EMBL/GenBank/DDBJ databases">
        <authorList>
            <person name="Vignale AGUSTIN F."/>
            <person name="Sosa J E."/>
            <person name="Modenutti C."/>
        </authorList>
    </citation>
    <scope>NUCLEOTIDE SEQUENCE [LARGE SCALE GENOMIC DNA]</scope>
</reference>
<organism evidence="1 3">
    <name type="scientific">Ilex paraguariensis</name>
    <name type="common">yerba mate</name>
    <dbReference type="NCBI Taxonomy" id="185542"/>
    <lineage>
        <taxon>Eukaryota</taxon>
        <taxon>Viridiplantae</taxon>
        <taxon>Streptophyta</taxon>
        <taxon>Embryophyta</taxon>
        <taxon>Tracheophyta</taxon>
        <taxon>Spermatophyta</taxon>
        <taxon>Magnoliopsida</taxon>
        <taxon>eudicotyledons</taxon>
        <taxon>Gunneridae</taxon>
        <taxon>Pentapetalae</taxon>
        <taxon>asterids</taxon>
        <taxon>campanulids</taxon>
        <taxon>Aquifoliales</taxon>
        <taxon>Aquifoliaceae</taxon>
        <taxon>Ilex</taxon>
    </lineage>
</organism>
<sequence>MLVHCLTVPTCATRIGRGKEIEREVWGGVVLMVLEREAEEKKKMEPPQAFLQRKALVLMVLQTIRTQGRSDCNYQMLAIVVANVKHWRRLTEGEKKGFLVIHRKL</sequence>
<evidence type="ECO:0000313" key="1">
    <source>
        <dbReference type="EMBL" id="CAK9134403.1"/>
    </source>
</evidence>
<evidence type="ECO:0000313" key="2">
    <source>
        <dbReference type="EMBL" id="CAK9176403.1"/>
    </source>
</evidence>
<comment type="caution">
    <text evidence="1">The sequence shown here is derived from an EMBL/GenBank/DDBJ whole genome shotgun (WGS) entry which is preliminary data.</text>
</comment>
<keyword evidence="3" id="KW-1185">Reference proteome</keyword>